<dbReference type="InterPro" id="IPR020845">
    <property type="entry name" value="AMP-binding_CS"/>
</dbReference>
<evidence type="ECO:0000313" key="2">
    <source>
        <dbReference type="EMBL" id="EAW15159.1"/>
    </source>
</evidence>
<dbReference type="RefSeq" id="XP_001276585.1">
    <property type="nucleotide sequence ID" value="XM_001276584.1"/>
</dbReference>
<dbReference type="GeneID" id="4708904"/>
<evidence type="ECO:0000313" key="3">
    <source>
        <dbReference type="Proteomes" id="UP000006701"/>
    </source>
</evidence>
<keyword evidence="3" id="KW-1185">Reference proteome</keyword>
<dbReference type="STRING" id="344612.A1C419"/>
<dbReference type="NCBIfam" id="TIGR01217">
    <property type="entry name" value="ac_ac_CoA_syn"/>
    <property type="match status" value="1"/>
</dbReference>
<dbReference type="GO" id="GO:0030729">
    <property type="term" value="F:acetoacetate-CoA ligase activity"/>
    <property type="evidence" value="ECO:0007669"/>
    <property type="project" value="InterPro"/>
</dbReference>
<dbReference type="PANTHER" id="PTHR42921:SF4">
    <property type="entry name" value="ACETOACETYL-COA SYNTHASE (AFU_ORTHOLOGUE AFUA_8G04770)"/>
    <property type="match status" value="1"/>
</dbReference>
<dbReference type="OMA" id="TGWIMYM"/>
<dbReference type="Proteomes" id="UP000006701">
    <property type="component" value="Unassembled WGS sequence"/>
</dbReference>
<proteinExistence type="predicted"/>
<dbReference type="InterPro" id="IPR005914">
    <property type="entry name" value="Acac_CoA_synth"/>
</dbReference>
<name>A1C419_ASPCL</name>
<dbReference type="GO" id="GO:0006629">
    <property type="term" value="P:lipid metabolic process"/>
    <property type="evidence" value="ECO:0007669"/>
    <property type="project" value="InterPro"/>
</dbReference>
<dbReference type="SUPFAM" id="SSF56801">
    <property type="entry name" value="Acetyl-CoA synthetase-like"/>
    <property type="match status" value="1"/>
</dbReference>
<dbReference type="KEGG" id="act:ACLA_058160"/>
<dbReference type="OrthoDB" id="10253869at2759"/>
<dbReference type="NCBIfam" id="NF002937">
    <property type="entry name" value="PRK03584.1"/>
    <property type="match status" value="1"/>
</dbReference>
<gene>
    <name evidence="2" type="ORF">ACLA_058160</name>
</gene>
<dbReference type="PROSITE" id="PS00455">
    <property type="entry name" value="AMP_BINDING"/>
    <property type="match status" value="1"/>
</dbReference>
<feature type="domain" description="AMP-dependent synthetase/ligase" evidence="1">
    <location>
        <begin position="123"/>
        <end position="505"/>
    </location>
</feature>
<sequence length="701" mass="76945">MASTTADVPRKLWEHPSPRSTQMWTFKTKLEEEKGVTLPDYHSLFLWSTKNRAAFWDFCWNYFPIISEGSYSTVVDESARIDSVPSWFEGARLNFAENMLFSTTPSSTGHPKITTTDKEDTKIALTQMREGGSEPSSNVTWGQLRKMTGRMVQALKAAGVVKGDRVAAVASNSVDTLVVLLATTALGALFSSTSTDTGVKGILDRLLQLKPKFVFVDDSAIYNGKRVDLRPKIKGIVEGLREVSEFEAIIAIPRFPTQPADVSGVPKTQPVTALLEKATSDQLEFVRVGFRDPFLVVYSSGTTGKPKPIVHGVGGVILNTYKESRLHCDHGPDSTVLQYTTTGWIMYLSAISGLLFGAKAVLYDGSPFLPDVKFLIELAGEHKVTHFGTSPRYLHELRKNNVRPKDVADLSSLRVVTSTGMVLSESLFEWFYDEGFLSHTQLANISGGTDLAACFGLGNPITPLHVGGCQGPGLGIPISVFDQADEGATGVKGTALPDGVPGELVATAAFPTMPVKFLGDDGPQKYFDSYFGRFDNVWTHGDFISIHPATKQIFFLGRSDGVLNPSGVRFGSAEIYNVIDTQFSTEIVDSICVGQRRPTDADESVMMFLLMRPGFEFTPLLVSRVKEAIRKALSARHVPKYIFQTPEIPTTVNLKKVELPVKQIVSGKKIKPSGTLLNPQSLDFYYQFAEVEKLIEPRSKL</sequence>
<dbReference type="PANTHER" id="PTHR42921">
    <property type="entry name" value="ACETOACETYL-COA SYNTHETASE"/>
    <property type="match status" value="1"/>
</dbReference>
<dbReference type="AlphaFoldDB" id="A1C419"/>
<organism evidence="2 3">
    <name type="scientific">Aspergillus clavatus (strain ATCC 1007 / CBS 513.65 / DSM 816 / NCTC 3887 / NRRL 1 / QM 1276 / 107)</name>
    <dbReference type="NCBI Taxonomy" id="344612"/>
    <lineage>
        <taxon>Eukaryota</taxon>
        <taxon>Fungi</taxon>
        <taxon>Dikarya</taxon>
        <taxon>Ascomycota</taxon>
        <taxon>Pezizomycotina</taxon>
        <taxon>Eurotiomycetes</taxon>
        <taxon>Eurotiomycetidae</taxon>
        <taxon>Eurotiales</taxon>
        <taxon>Aspergillaceae</taxon>
        <taxon>Aspergillus</taxon>
        <taxon>Aspergillus subgen. Fumigati</taxon>
    </lineage>
</organism>
<dbReference type="VEuPathDB" id="FungiDB:ACLA_058160"/>
<protein>
    <submittedName>
        <fullName evidence="2">Acetoacetyl-CoA synthase</fullName>
    </submittedName>
</protein>
<dbReference type="Pfam" id="PF00501">
    <property type="entry name" value="AMP-binding"/>
    <property type="match status" value="1"/>
</dbReference>
<accession>A1C419</accession>
<dbReference type="EMBL" id="DS026990">
    <property type="protein sequence ID" value="EAW15159.1"/>
    <property type="molecule type" value="Genomic_DNA"/>
</dbReference>
<dbReference type="Gene3D" id="3.30.300.30">
    <property type="match status" value="1"/>
</dbReference>
<dbReference type="HOGENOM" id="CLU_000022_3_3_1"/>
<reference evidence="2 3" key="1">
    <citation type="journal article" date="2008" name="PLoS Genet.">
        <title>Genomic islands in the pathogenic filamentous fungus Aspergillus fumigatus.</title>
        <authorList>
            <person name="Fedorova N.D."/>
            <person name="Khaldi N."/>
            <person name="Joardar V.S."/>
            <person name="Maiti R."/>
            <person name="Amedeo P."/>
            <person name="Anderson M.J."/>
            <person name="Crabtree J."/>
            <person name="Silva J.C."/>
            <person name="Badger J.H."/>
            <person name="Albarraq A."/>
            <person name="Angiuoli S."/>
            <person name="Bussey H."/>
            <person name="Bowyer P."/>
            <person name="Cotty P.J."/>
            <person name="Dyer P.S."/>
            <person name="Egan A."/>
            <person name="Galens K."/>
            <person name="Fraser-Liggett C.M."/>
            <person name="Haas B.J."/>
            <person name="Inman J.M."/>
            <person name="Kent R."/>
            <person name="Lemieux S."/>
            <person name="Malavazi I."/>
            <person name="Orvis J."/>
            <person name="Roemer T."/>
            <person name="Ronning C.M."/>
            <person name="Sundaram J.P."/>
            <person name="Sutton G."/>
            <person name="Turner G."/>
            <person name="Venter J.C."/>
            <person name="White O.R."/>
            <person name="Whitty B.R."/>
            <person name="Youngman P."/>
            <person name="Wolfe K.H."/>
            <person name="Goldman G.H."/>
            <person name="Wortman J.R."/>
            <person name="Jiang B."/>
            <person name="Denning D.W."/>
            <person name="Nierman W.C."/>
        </authorList>
    </citation>
    <scope>NUCLEOTIDE SEQUENCE [LARGE SCALE GENOMIC DNA]</scope>
    <source>
        <strain evidence="3">ATCC 1007 / CBS 513.65 / DSM 816 / NCTC 3887 / NRRL 1</strain>
    </source>
</reference>
<dbReference type="InterPro" id="IPR045851">
    <property type="entry name" value="AMP-bd_C_sf"/>
</dbReference>
<evidence type="ECO:0000259" key="1">
    <source>
        <dbReference type="Pfam" id="PF00501"/>
    </source>
</evidence>
<dbReference type="InterPro" id="IPR042099">
    <property type="entry name" value="ANL_N_sf"/>
</dbReference>
<dbReference type="eggNOG" id="KOG1175">
    <property type="taxonomic scope" value="Eukaryota"/>
</dbReference>
<dbReference type="Gene3D" id="3.40.50.12780">
    <property type="entry name" value="N-terminal domain of ligase-like"/>
    <property type="match status" value="1"/>
</dbReference>
<dbReference type="InterPro" id="IPR000873">
    <property type="entry name" value="AMP-dep_synth/lig_dom"/>
</dbReference>